<evidence type="ECO:0000256" key="2">
    <source>
        <dbReference type="RuleBase" id="RU102079"/>
    </source>
</evidence>
<dbReference type="InterPro" id="IPR013320">
    <property type="entry name" value="ConA-like_dom_sf"/>
</dbReference>
<evidence type="ECO:0000256" key="3">
    <source>
        <dbReference type="SAM" id="Phobius"/>
    </source>
</evidence>
<dbReference type="InterPro" id="IPR001079">
    <property type="entry name" value="Galectin_CRD"/>
</dbReference>
<dbReference type="SUPFAM" id="SSF49899">
    <property type="entry name" value="Concanavalin A-like lectins/glucanases"/>
    <property type="match status" value="2"/>
</dbReference>
<protein>
    <recommendedName>
        <fullName evidence="2">Galectin</fullName>
    </recommendedName>
</protein>
<evidence type="ECO:0000313" key="5">
    <source>
        <dbReference type="EMBL" id="ADY47598.1"/>
    </source>
</evidence>
<keyword evidence="3" id="KW-0472">Membrane</keyword>
<sequence>MSIASSNSNSRCSSTRFFISNATTGDIQSLFLKHSTSNLVATLHRSFYILFSVYIFFLLECAFVSVLLKKQSITCYDVFTKFHWSVRQSLSMRERSFSARLAKVNGAKKSEKAIRIRKVMILISESERMIANFQSLLIRKIVFNTFSKGEWGKEERKSNPYKKGDDIDIRIRAHDSKFSISVDQKEVKEYEHRVPLSSVTHFSVDGDILITYIHWGGKYYPVPYESGLAGDGLAPGKSLLIFATPEKKGKRFHINLLKKNGDIALHFNPRFDEKAIVRNSLISGEWGNEEREGKNPLEKGIGCDLEFRNEEYAFQIYVDGERFATYAHRLDPHDINGLQIGGDVEVTGIQMV</sequence>
<keyword evidence="3" id="KW-1133">Transmembrane helix</keyword>
<dbReference type="PROSITE" id="PS51304">
    <property type="entry name" value="GALECTIN"/>
    <property type="match status" value="2"/>
</dbReference>
<name>F1LBU4_ASCSU</name>
<dbReference type="AlphaFoldDB" id="F1LBU4"/>
<keyword evidence="1 2" id="KW-0430">Lectin</keyword>
<dbReference type="SMART" id="SM00908">
    <property type="entry name" value="Gal-bind_lectin"/>
    <property type="match status" value="2"/>
</dbReference>
<reference evidence="5" key="1">
    <citation type="journal article" date="2011" name="Genome Res.">
        <title>Deep small RNA sequencing from the nematode Ascaris reveals conservation, functional diversification, and novel developmental profiles.</title>
        <authorList>
            <person name="Wang J."/>
            <person name="Czech B."/>
            <person name="Crunk A."/>
            <person name="Wallace A."/>
            <person name="Mitreva M."/>
            <person name="Hannon G.J."/>
            <person name="Davis R.E."/>
        </authorList>
    </citation>
    <scope>NUCLEOTIDE SEQUENCE</scope>
</reference>
<dbReference type="Gene3D" id="2.60.120.200">
    <property type="match status" value="2"/>
</dbReference>
<dbReference type="CDD" id="cd00070">
    <property type="entry name" value="GLECT"/>
    <property type="match status" value="2"/>
</dbReference>
<dbReference type="PANTHER" id="PTHR11346">
    <property type="entry name" value="GALECTIN"/>
    <property type="match status" value="1"/>
</dbReference>
<feature type="non-terminal residue" evidence="5">
    <location>
        <position position="352"/>
    </location>
</feature>
<keyword evidence="3" id="KW-0812">Transmembrane</keyword>
<accession>F1LBU4</accession>
<dbReference type="FunFam" id="2.60.120.200:FF:000155">
    <property type="entry name" value="Galectin"/>
    <property type="match status" value="1"/>
</dbReference>
<dbReference type="PANTHER" id="PTHR11346:SF93">
    <property type="entry name" value="GALECTIN DOMAIN-CONTAINING PROTEIN"/>
    <property type="match status" value="1"/>
</dbReference>
<evidence type="ECO:0000259" key="4">
    <source>
        <dbReference type="PROSITE" id="PS51304"/>
    </source>
</evidence>
<feature type="domain" description="Galectin" evidence="4">
    <location>
        <begin position="84"/>
        <end position="216"/>
    </location>
</feature>
<dbReference type="GO" id="GO:0016936">
    <property type="term" value="F:galactoside binding"/>
    <property type="evidence" value="ECO:0007669"/>
    <property type="project" value="TreeGrafter"/>
</dbReference>
<dbReference type="InterPro" id="IPR044156">
    <property type="entry name" value="Galectin-like"/>
</dbReference>
<dbReference type="Pfam" id="PF00337">
    <property type="entry name" value="Gal-bind_lectin"/>
    <property type="match status" value="2"/>
</dbReference>
<dbReference type="SMART" id="SM00276">
    <property type="entry name" value="GLECT"/>
    <property type="match status" value="2"/>
</dbReference>
<evidence type="ECO:0000256" key="1">
    <source>
        <dbReference type="ARBA" id="ARBA00022734"/>
    </source>
</evidence>
<dbReference type="EMBL" id="JI176782">
    <property type="protein sequence ID" value="ADY47598.1"/>
    <property type="molecule type" value="mRNA"/>
</dbReference>
<feature type="transmembrane region" description="Helical" evidence="3">
    <location>
        <begin position="47"/>
        <end position="68"/>
    </location>
</feature>
<proteinExistence type="evidence at transcript level"/>
<feature type="domain" description="Galectin" evidence="4">
    <location>
        <begin position="225"/>
        <end position="352"/>
    </location>
</feature>
<dbReference type="GO" id="GO:0030246">
    <property type="term" value="F:carbohydrate binding"/>
    <property type="evidence" value="ECO:0007669"/>
    <property type="project" value="UniProtKB-UniRule"/>
</dbReference>
<organism evidence="5">
    <name type="scientific">Ascaris suum</name>
    <name type="common">Pig roundworm</name>
    <name type="synonym">Ascaris lumbricoides</name>
    <dbReference type="NCBI Taxonomy" id="6253"/>
    <lineage>
        <taxon>Eukaryota</taxon>
        <taxon>Metazoa</taxon>
        <taxon>Ecdysozoa</taxon>
        <taxon>Nematoda</taxon>
        <taxon>Chromadorea</taxon>
        <taxon>Rhabditida</taxon>
        <taxon>Spirurina</taxon>
        <taxon>Ascaridomorpha</taxon>
        <taxon>Ascaridoidea</taxon>
        <taxon>Ascarididae</taxon>
        <taxon>Ascaris</taxon>
    </lineage>
</organism>